<feature type="region of interest" description="Disordered" evidence="1">
    <location>
        <begin position="102"/>
        <end position="159"/>
    </location>
</feature>
<sequence>MFPECMFDYLITTDILKLAATSNNMDDDDDRGDDTAPWDVYEDLSFLFVHNDALHMEFSYVCDLLSEPAGGANASSRPIPATPRELVHCGILVHHPKSRELVKTQDGHDKPLSHSTATSDQGSSAAGRRFESAATDHTRERRVTLQHERVEAHCTSGTV</sequence>
<evidence type="ECO:0000256" key="1">
    <source>
        <dbReference type="SAM" id="MobiDB-lite"/>
    </source>
</evidence>
<dbReference type="AlphaFoldDB" id="A0A6A5AI29"/>
<name>A0A6A5AI29_APHAT</name>
<dbReference type="Proteomes" id="UP000469452">
    <property type="component" value="Unassembled WGS sequence"/>
</dbReference>
<feature type="compositionally biased region" description="Polar residues" evidence="1">
    <location>
        <begin position="113"/>
        <end position="124"/>
    </location>
</feature>
<dbReference type="EMBL" id="VJMI01012631">
    <property type="protein sequence ID" value="KAF0749710.1"/>
    <property type="molecule type" value="Genomic_DNA"/>
</dbReference>
<organism evidence="2 3">
    <name type="scientific">Aphanomyces astaci</name>
    <name type="common">Crayfish plague agent</name>
    <dbReference type="NCBI Taxonomy" id="112090"/>
    <lineage>
        <taxon>Eukaryota</taxon>
        <taxon>Sar</taxon>
        <taxon>Stramenopiles</taxon>
        <taxon>Oomycota</taxon>
        <taxon>Saprolegniomycetes</taxon>
        <taxon>Saprolegniales</taxon>
        <taxon>Verrucalvaceae</taxon>
        <taxon>Aphanomyces</taxon>
    </lineage>
</organism>
<proteinExistence type="predicted"/>
<feature type="compositionally biased region" description="Basic and acidic residues" evidence="1">
    <location>
        <begin position="102"/>
        <end position="112"/>
    </location>
</feature>
<comment type="caution">
    <text evidence="2">The sequence shown here is derived from an EMBL/GenBank/DDBJ whole genome shotgun (WGS) entry which is preliminary data.</text>
</comment>
<feature type="compositionally biased region" description="Basic and acidic residues" evidence="1">
    <location>
        <begin position="128"/>
        <end position="152"/>
    </location>
</feature>
<reference evidence="2 3" key="1">
    <citation type="submission" date="2019-06" db="EMBL/GenBank/DDBJ databases">
        <title>Genomics analysis of Aphanomyces spp. identifies a new class of oomycete effector associated with host adaptation.</title>
        <authorList>
            <person name="Gaulin E."/>
        </authorList>
    </citation>
    <scope>NUCLEOTIDE SEQUENCE [LARGE SCALE GENOMIC DNA]</scope>
    <source>
        <strain evidence="2 3">E</strain>
    </source>
</reference>
<evidence type="ECO:0000313" key="3">
    <source>
        <dbReference type="Proteomes" id="UP000469452"/>
    </source>
</evidence>
<gene>
    <name evidence="2" type="ORF">AaE_006948</name>
</gene>
<evidence type="ECO:0000313" key="2">
    <source>
        <dbReference type="EMBL" id="KAF0749710.1"/>
    </source>
</evidence>
<protein>
    <submittedName>
        <fullName evidence="2">Uncharacterized protein</fullName>
    </submittedName>
</protein>
<accession>A0A6A5AI29</accession>